<dbReference type="PROSITE" id="PS00893">
    <property type="entry name" value="NUDIX_BOX"/>
    <property type="match status" value="1"/>
</dbReference>
<dbReference type="InterPro" id="IPR020476">
    <property type="entry name" value="Nudix_hydrolase"/>
</dbReference>
<dbReference type="PROSITE" id="PS51462">
    <property type="entry name" value="NUDIX"/>
    <property type="match status" value="1"/>
</dbReference>
<protein>
    <recommendedName>
        <fullName evidence="2">Bis(5'-nucleosyl)-tetraphosphatase [asymmetrical]</fullName>
    </recommendedName>
    <alternativeName>
        <fullName evidence="5">Diadenosine 5',5'''-P1,P4-tetraphosphate asymmetrical hydrolase</fullName>
    </alternativeName>
</protein>
<comment type="similarity">
    <text evidence="1 6">Belongs to the Nudix hydrolase family.</text>
</comment>
<evidence type="ECO:0000256" key="5">
    <source>
        <dbReference type="ARBA" id="ARBA00032644"/>
    </source>
</evidence>
<dbReference type="GeneID" id="82846298"/>
<dbReference type="InterPro" id="IPR003565">
    <property type="entry name" value="Tetra_PHTase"/>
</dbReference>
<keyword evidence="4 6" id="KW-0378">Hydrolase</keyword>
<evidence type="ECO:0000313" key="9">
    <source>
        <dbReference type="Proteomes" id="UP000009320"/>
    </source>
</evidence>
<sequence>MAKEYSAGAIIYRENNGEREFLIVQSIVNNNWGFAKGHIEAGENAQTAAQREVLEEVGLTPEFDFNFSAQTQYVIPNGNEKEVTLFLAFAQKQEVKTQKEEIKDFKWVSFDQASEYLQGHGKMCMLKQANEYIDQK</sequence>
<dbReference type="eggNOG" id="COG1051">
    <property type="taxonomic scope" value="Bacteria"/>
</dbReference>
<dbReference type="PANTHER" id="PTHR21340:SF0">
    <property type="entry name" value="BIS(5'-NUCLEOSYL)-TETRAPHOSPHATASE [ASYMMETRICAL]"/>
    <property type="match status" value="1"/>
</dbReference>
<evidence type="ECO:0000256" key="4">
    <source>
        <dbReference type="ARBA" id="ARBA00022801"/>
    </source>
</evidence>
<dbReference type="GO" id="GO:0004081">
    <property type="term" value="F:bis(5'-nucleosyl)-tetraphosphatase (asymmetrical) activity"/>
    <property type="evidence" value="ECO:0007669"/>
    <property type="project" value="TreeGrafter"/>
</dbReference>
<keyword evidence="9" id="KW-1185">Reference proteome</keyword>
<comment type="caution">
    <text evidence="8">The sequence shown here is derived from an EMBL/GenBank/DDBJ whole genome shotgun (WGS) entry which is preliminary data.</text>
</comment>
<feature type="domain" description="Nudix hydrolase" evidence="7">
    <location>
        <begin position="2"/>
        <end position="131"/>
    </location>
</feature>
<reference evidence="8 9" key="1">
    <citation type="submission" date="2012-06" db="EMBL/GenBank/DDBJ databases">
        <title>Draft Genome Sequence of Lactobacillus hominis Strain CRBIP 24.179T, isolated from human intestine.</title>
        <authorList>
            <person name="Cousin S."/>
            <person name="Ma L."/>
            <person name="Bizet C."/>
            <person name="Loux V."/>
            <person name="Bouchier C."/>
            <person name="Clermont D."/>
            <person name="Creno S."/>
        </authorList>
    </citation>
    <scope>NUCLEOTIDE SEQUENCE [LARGE SCALE GENOMIC DNA]</scope>
    <source>
        <strain evidence="9">CRBIP 24.179T</strain>
    </source>
</reference>
<dbReference type="Pfam" id="PF00293">
    <property type="entry name" value="NUDIX"/>
    <property type="match status" value="1"/>
</dbReference>
<dbReference type="InterPro" id="IPR051325">
    <property type="entry name" value="Nudix_hydrolase_domain"/>
</dbReference>
<name>I7L4V9_9LACO</name>
<dbReference type="Gene3D" id="3.90.79.10">
    <property type="entry name" value="Nucleoside Triphosphate Pyrophosphohydrolase"/>
    <property type="match status" value="1"/>
</dbReference>
<organism evidence="8 9">
    <name type="scientific">Lactobacillus hominis DSM 23910 = CRBIP 24.179</name>
    <dbReference type="NCBI Taxonomy" id="1423758"/>
    <lineage>
        <taxon>Bacteria</taxon>
        <taxon>Bacillati</taxon>
        <taxon>Bacillota</taxon>
        <taxon>Bacilli</taxon>
        <taxon>Lactobacillales</taxon>
        <taxon>Lactobacillaceae</taxon>
        <taxon>Lactobacillus</taxon>
    </lineage>
</organism>
<evidence type="ECO:0000256" key="2">
    <source>
        <dbReference type="ARBA" id="ARBA00018911"/>
    </source>
</evidence>
<evidence type="ECO:0000313" key="8">
    <source>
        <dbReference type="EMBL" id="CCI81017.1"/>
    </source>
</evidence>
<dbReference type="PATRIC" id="fig|1423758.3.peg.225"/>
<dbReference type="CDD" id="cd03428">
    <property type="entry name" value="NUDIX_Ap4A_Nudt2"/>
    <property type="match status" value="1"/>
</dbReference>
<gene>
    <name evidence="8" type="ORF">BN55_03650</name>
</gene>
<dbReference type="PANTHER" id="PTHR21340">
    <property type="entry name" value="DIADENOSINE 5,5-P1,P4-TETRAPHOSPHATE PYROPHOSPHOHYDROLASE MUTT"/>
    <property type="match status" value="1"/>
</dbReference>
<keyword evidence="3" id="KW-0547">Nucleotide-binding</keyword>
<dbReference type="InterPro" id="IPR020084">
    <property type="entry name" value="NUDIX_hydrolase_CS"/>
</dbReference>
<dbReference type="EMBL" id="CAKE01000001">
    <property type="protein sequence ID" value="CCI81017.1"/>
    <property type="molecule type" value="Genomic_DNA"/>
</dbReference>
<dbReference type="PRINTS" id="PR00502">
    <property type="entry name" value="NUDIXFAMILY"/>
</dbReference>
<evidence type="ECO:0000259" key="7">
    <source>
        <dbReference type="PROSITE" id="PS51462"/>
    </source>
</evidence>
<accession>I7L4V9</accession>
<dbReference type="AlphaFoldDB" id="I7L4V9"/>
<dbReference type="InterPro" id="IPR000086">
    <property type="entry name" value="NUDIX_hydrolase_dom"/>
</dbReference>
<dbReference type="SUPFAM" id="SSF55811">
    <property type="entry name" value="Nudix"/>
    <property type="match status" value="1"/>
</dbReference>
<evidence type="ECO:0000256" key="6">
    <source>
        <dbReference type="RuleBase" id="RU003476"/>
    </source>
</evidence>
<dbReference type="Proteomes" id="UP000009320">
    <property type="component" value="Unassembled WGS sequence"/>
</dbReference>
<evidence type="ECO:0000256" key="3">
    <source>
        <dbReference type="ARBA" id="ARBA00022741"/>
    </source>
</evidence>
<dbReference type="GO" id="GO:0000166">
    <property type="term" value="F:nucleotide binding"/>
    <property type="evidence" value="ECO:0007669"/>
    <property type="project" value="UniProtKB-KW"/>
</dbReference>
<proteinExistence type="inferred from homology"/>
<dbReference type="InterPro" id="IPR015797">
    <property type="entry name" value="NUDIX_hydrolase-like_dom_sf"/>
</dbReference>
<dbReference type="RefSeq" id="WP_008469614.1">
    <property type="nucleotide sequence ID" value="NZ_AYZP01000001.1"/>
</dbReference>
<dbReference type="GO" id="GO:0006167">
    <property type="term" value="P:AMP biosynthetic process"/>
    <property type="evidence" value="ECO:0007669"/>
    <property type="project" value="TreeGrafter"/>
</dbReference>
<dbReference type="OrthoDB" id="9816289at2"/>
<dbReference type="GO" id="GO:0006754">
    <property type="term" value="P:ATP biosynthetic process"/>
    <property type="evidence" value="ECO:0007669"/>
    <property type="project" value="TreeGrafter"/>
</dbReference>
<evidence type="ECO:0000256" key="1">
    <source>
        <dbReference type="ARBA" id="ARBA00005582"/>
    </source>
</evidence>
<dbReference type="STRING" id="1423758.FC41_GL000221"/>